<dbReference type="Gene3D" id="3.40.50.720">
    <property type="entry name" value="NAD(P)-binding Rossmann-like Domain"/>
    <property type="match status" value="1"/>
</dbReference>
<dbReference type="InterPro" id="IPR036291">
    <property type="entry name" value="NAD(P)-bd_dom_sf"/>
</dbReference>
<sequence length="261" mass="28158">MSKVILITGASTGFGALAARLMAQNGHIVYAGVRPHESSQIADAAAFAASNKVDLRTVHLDVLDTASVNTAVETVIRESGRIDVLHHNAGWSGMGPAEAFSPEELMKYLDLNLVGPQRVMRAVLPHMRKAGHGLVMWTSSSSVKGGVTPFVGPYFASKAAMDSLAVTYAGELARWGIETSIIVPGIFPRGTNMFHTLGKPDHPEIEAEYFDGPYKGFQDQFMEGVNKFISPDADAANVSKLMASIVEMSHGKRPYRVHHDP</sequence>
<evidence type="ECO:0000313" key="2">
    <source>
        <dbReference type="Proteomes" id="UP000240883"/>
    </source>
</evidence>
<keyword evidence="2" id="KW-1185">Reference proteome</keyword>
<dbReference type="PANTHER" id="PTHR43976:SF9">
    <property type="entry name" value="OXIDOREDUCTASE"/>
    <property type="match status" value="1"/>
</dbReference>
<proteinExistence type="predicted"/>
<dbReference type="AlphaFoldDB" id="A0A2T2NRR0"/>
<gene>
    <name evidence="1" type="ORF">BS50DRAFT_572794</name>
</gene>
<dbReference type="PRINTS" id="PR00081">
    <property type="entry name" value="GDHRDH"/>
</dbReference>
<protein>
    <submittedName>
        <fullName evidence="1">Short-chain oxidoreductase protein</fullName>
    </submittedName>
</protein>
<accession>A0A2T2NRR0</accession>
<reference evidence="1 2" key="1">
    <citation type="journal article" date="2018" name="Front. Microbiol.">
        <title>Genome-Wide Analysis of Corynespora cassiicola Leaf Fall Disease Putative Effectors.</title>
        <authorList>
            <person name="Lopez D."/>
            <person name="Ribeiro S."/>
            <person name="Label P."/>
            <person name="Fumanal B."/>
            <person name="Venisse J.S."/>
            <person name="Kohler A."/>
            <person name="de Oliveira R.R."/>
            <person name="Labutti K."/>
            <person name="Lipzen A."/>
            <person name="Lail K."/>
            <person name="Bauer D."/>
            <person name="Ohm R.A."/>
            <person name="Barry K.W."/>
            <person name="Spatafora J."/>
            <person name="Grigoriev I.V."/>
            <person name="Martin F.M."/>
            <person name="Pujade-Renaud V."/>
        </authorList>
    </citation>
    <scope>NUCLEOTIDE SEQUENCE [LARGE SCALE GENOMIC DNA]</scope>
    <source>
        <strain evidence="1 2">Philippines</strain>
    </source>
</reference>
<evidence type="ECO:0000313" key="1">
    <source>
        <dbReference type="EMBL" id="PSN67778.1"/>
    </source>
</evidence>
<feature type="non-terminal residue" evidence="1">
    <location>
        <position position="261"/>
    </location>
</feature>
<name>A0A2T2NRR0_CORCC</name>
<dbReference type="EMBL" id="KZ678134">
    <property type="protein sequence ID" value="PSN67778.1"/>
    <property type="molecule type" value="Genomic_DNA"/>
</dbReference>
<dbReference type="PANTHER" id="PTHR43976">
    <property type="entry name" value="SHORT CHAIN DEHYDROGENASE"/>
    <property type="match status" value="1"/>
</dbReference>
<dbReference type="STRING" id="1448308.A0A2T2NRR0"/>
<dbReference type="InterPro" id="IPR051911">
    <property type="entry name" value="SDR_oxidoreductase"/>
</dbReference>
<organism evidence="1 2">
    <name type="scientific">Corynespora cassiicola Philippines</name>
    <dbReference type="NCBI Taxonomy" id="1448308"/>
    <lineage>
        <taxon>Eukaryota</taxon>
        <taxon>Fungi</taxon>
        <taxon>Dikarya</taxon>
        <taxon>Ascomycota</taxon>
        <taxon>Pezizomycotina</taxon>
        <taxon>Dothideomycetes</taxon>
        <taxon>Pleosporomycetidae</taxon>
        <taxon>Pleosporales</taxon>
        <taxon>Corynesporascaceae</taxon>
        <taxon>Corynespora</taxon>
    </lineage>
</organism>
<dbReference type="Pfam" id="PF00106">
    <property type="entry name" value="adh_short"/>
    <property type="match status" value="1"/>
</dbReference>
<dbReference type="CDD" id="cd05374">
    <property type="entry name" value="17beta-HSD-like_SDR_c"/>
    <property type="match status" value="1"/>
</dbReference>
<dbReference type="Proteomes" id="UP000240883">
    <property type="component" value="Unassembled WGS sequence"/>
</dbReference>
<dbReference type="OrthoDB" id="1274115at2759"/>
<dbReference type="SUPFAM" id="SSF51735">
    <property type="entry name" value="NAD(P)-binding Rossmann-fold domains"/>
    <property type="match status" value="1"/>
</dbReference>
<dbReference type="InterPro" id="IPR002347">
    <property type="entry name" value="SDR_fam"/>
</dbReference>